<sequence length="119" mass="13261">MTMSNARKSRIVELARAFASYMTREELITLGCVTLLAAKIQDTNDIAKACEFVSHRTRFECDPDSIQAAKKMARQARRKPDLLEDATCAATIAMQMKSTDANPEFAATLLFATKPQHIH</sequence>
<keyword evidence="2" id="KW-1185">Reference proteome</keyword>
<proteinExistence type="predicted"/>
<dbReference type="AlphaFoldDB" id="A0A840GHK1"/>
<dbReference type="Proteomes" id="UP000587070">
    <property type="component" value="Unassembled WGS sequence"/>
</dbReference>
<evidence type="ECO:0000313" key="2">
    <source>
        <dbReference type="Proteomes" id="UP000587070"/>
    </source>
</evidence>
<gene>
    <name evidence="1" type="ORF">GGD90_002348</name>
</gene>
<accession>A0A840GHK1</accession>
<dbReference type="RefSeq" id="WP_153116899.1">
    <property type="nucleotide sequence ID" value="NZ_JACIGE010000008.1"/>
</dbReference>
<reference evidence="1 2" key="1">
    <citation type="submission" date="2020-08" db="EMBL/GenBank/DDBJ databases">
        <title>Genome sequencing of Purple Non-Sulfur Bacteria from various extreme environments.</title>
        <authorList>
            <person name="Mayer M."/>
        </authorList>
    </citation>
    <scope>NUCLEOTIDE SEQUENCE [LARGE SCALE GENOMIC DNA]</scope>
    <source>
        <strain evidence="1 2">2761</strain>
    </source>
</reference>
<protein>
    <submittedName>
        <fullName evidence="1">Uncharacterized protein</fullName>
    </submittedName>
</protein>
<organism evidence="1 2">
    <name type="scientific">Rhodocyclus tenuis</name>
    <name type="common">Rhodospirillum tenue</name>
    <dbReference type="NCBI Taxonomy" id="1066"/>
    <lineage>
        <taxon>Bacteria</taxon>
        <taxon>Pseudomonadati</taxon>
        <taxon>Pseudomonadota</taxon>
        <taxon>Betaproteobacteria</taxon>
        <taxon>Rhodocyclales</taxon>
        <taxon>Rhodocyclaceae</taxon>
        <taxon>Rhodocyclus</taxon>
    </lineage>
</organism>
<name>A0A840GHK1_RHOTE</name>
<dbReference type="EMBL" id="JACIGE010000008">
    <property type="protein sequence ID" value="MBB4247962.1"/>
    <property type="molecule type" value="Genomic_DNA"/>
</dbReference>
<evidence type="ECO:0000313" key="1">
    <source>
        <dbReference type="EMBL" id="MBB4247962.1"/>
    </source>
</evidence>
<comment type="caution">
    <text evidence="1">The sequence shown here is derived from an EMBL/GenBank/DDBJ whole genome shotgun (WGS) entry which is preliminary data.</text>
</comment>